<name>A0A0R2AAM9_9LACO</name>
<evidence type="ECO:0000256" key="1">
    <source>
        <dbReference type="SAM" id="SignalP"/>
    </source>
</evidence>
<sequence length="130" mass="14856">MRKVVLFWVSCLVFLGMVGSVWASNNSKVKVYNPQGKLIKVYSSKKQPRQVELVSDILGDAGGKAEGKDNFLFKRPRHAKLKATYVLFQNGKRSKAKIYSNREALIKVKLLKVKVKLTKKQYRQLLDLSK</sequence>
<protein>
    <submittedName>
        <fullName evidence="2">Uncharacterized protein</fullName>
    </submittedName>
</protein>
<dbReference type="Proteomes" id="UP000051008">
    <property type="component" value="Unassembled WGS sequence"/>
</dbReference>
<accession>A0A0R2AAM9</accession>
<feature type="signal peptide" evidence="1">
    <location>
        <begin position="1"/>
        <end position="23"/>
    </location>
</feature>
<evidence type="ECO:0000313" key="3">
    <source>
        <dbReference type="Proteomes" id="UP000051008"/>
    </source>
</evidence>
<organism evidence="2 3">
    <name type="scientific">Ligilactobacillus agilis DSM 20509</name>
    <dbReference type="NCBI Taxonomy" id="1423718"/>
    <lineage>
        <taxon>Bacteria</taxon>
        <taxon>Bacillati</taxon>
        <taxon>Bacillota</taxon>
        <taxon>Bacilli</taxon>
        <taxon>Lactobacillales</taxon>
        <taxon>Lactobacillaceae</taxon>
        <taxon>Ligilactobacillus</taxon>
    </lineage>
</organism>
<dbReference type="EMBL" id="AYYP01000032">
    <property type="protein sequence ID" value="KRM64424.1"/>
    <property type="molecule type" value="Genomic_DNA"/>
</dbReference>
<dbReference type="AlphaFoldDB" id="A0A0R2AAM9"/>
<evidence type="ECO:0000313" key="2">
    <source>
        <dbReference type="EMBL" id="KRM64424.1"/>
    </source>
</evidence>
<reference evidence="2 3" key="1">
    <citation type="journal article" date="2015" name="Genome Announc.">
        <title>Expanding the biotechnology potential of lactobacilli through comparative genomics of 213 strains and associated genera.</title>
        <authorList>
            <person name="Sun Z."/>
            <person name="Harris H.M."/>
            <person name="McCann A."/>
            <person name="Guo C."/>
            <person name="Argimon S."/>
            <person name="Zhang W."/>
            <person name="Yang X."/>
            <person name="Jeffery I.B."/>
            <person name="Cooney J.C."/>
            <person name="Kagawa T.F."/>
            <person name="Liu W."/>
            <person name="Song Y."/>
            <person name="Salvetti E."/>
            <person name="Wrobel A."/>
            <person name="Rasinkangas P."/>
            <person name="Parkhill J."/>
            <person name="Rea M.C."/>
            <person name="O'Sullivan O."/>
            <person name="Ritari J."/>
            <person name="Douillard F.P."/>
            <person name="Paul Ross R."/>
            <person name="Yang R."/>
            <person name="Briner A.E."/>
            <person name="Felis G.E."/>
            <person name="de Vos W.M."/>
            <person name="Barrangou R."/>
            <person name="Klaenhammer T.R."/>
            <person name="Caufield P.W."/>
            <person name="Cui Y."/>
            <person name="Zhang H."/>
            <person name="O'Toole P.W."/>
        </authorList>
    </citation>
    <scope>NUCLEOTIDE SEQUENCE [LARGE SCALE GENOMIC DNA]</scope>
    <source>
        <strain evidence="2 3">DSM 20509</strain>
    </source>
</reference>
<gene>
    <name evidence="2" type="ORF">FC14_GL001882</name>
</gene>
<comment type="caution">
    <text evidence="2">The sequence shown here is derived from an EMBL/GenBank/DDBJ whole genome shotgun (WGS) entry which is preliminary data.</text>
</comment>
<keyword evidence="3" id="KW-1185">Reference proteome</keyword>
<dbReference type="PATRIC" id="fig|1423718.3.peg.1952"/>
<keyword evidence="1" id="KW-0732">Signal</keyword>
<dbReference type="RefSeq" id="WP_056976710.1">
    <property type="nucleotide sequence ID" value="NZ_AYYP01000032.1"/>
</dbReference>
<feature type="chain" id="PRO_5006414801" evidence="1">
    <location>
        <begin position="24"/>
        <end position="130"/>
    </location>
</feature>
<proteinExistence type="predicted"/>